<evidence type="ECO:0000313" key="5">
    <source>
        <dbReference type="EMBL" id="KAJ6792602.1"/>
    </source>
</evidence>
<feature type="region of interest" description="Disordered" evidence="4">
    <location>
        <begin position="1"/>
        <end position="482"/>
    </location>
</feature>
<feature type="compositionally biased region" description="Basic residues" evidence="4">
    <location>
        <begin position="38"/>
        <end position="49"/>
    </location>
</feature>
<name>A0AAX6DLC2_IRIPA</name>
<dbReference type="PROSITE" id="PS00092">
    <property type="entry name" value="N6_MTASE"/>
    <property type="match status" value="1"/>
</dbReference>
<keyword evidence="5" id="KW-0489">Methyltransferase</keyword>
<dbReference type="GO" id="GO:0005634">
    <property type="term" value="C:nucleus"/>
    <property type="evidence" value="ECO:0007669"/>
    <property type="project" value="UniProtKB-SubCell"/>
</dbReference>
<dbReference type="PROSITE" id="PS51592">
    <property type="entry name" value="SAM_MTA70L_2"/>
    <property type="match status" value="1"/>
</dbReference>
<dbReference type="GO" id="GO:0032259">
    <property type="term" value="P:methylation"/>
    <property type="evidence" value="ECO:0007669"/>
    <property type="project" value="UniProtKB-KW"/>
</dbReference>
<evidence type="ECO:0000256" key="2">
    <source>
        <dbReference type="ARBA" id="ARBA00023242"/>
    </source>
</evidence>
<feature type="compositionally biased region" description="Basic and acidic residues" evidence="4">
    <location>
        <begin position="93"/>
        <end position="137"/>
    </location>
</feature>
<organism evidence="5 6">
    <name type="scientific">Iris pallida</name>
    <name type="common">Sweet iris</name>
    <dbReference type="NCBI Taxonomy" id="29817"/>
    <lineage>
        <taxon>Eukaryota</taxon>
        <taxon>Viridiplantae</taxon>
        <taxon>Streptophyta</taxon>
        <taxon>Embryophyta</taxon>
        <taxon>Tracheophyta</taxon>
        <taxon>Spermatophyta</taxon>
        <taxon>Magnoliopsida</taxon>
        <taxon>Liliopsida</taxon>
        <taxon>Asparagales</taxon>
        <taxon>Iridaceae</taxon>
        <taxon>Iridoideae</taxon>
        <taxon>Irideae</taxon>
        <taxon>Iris</taxon>
    </lineage>
</organism>
<feature type="region of interest" description="Disordered" evidence="4">
    <location>
        <begin position="496"/>
        <end position="627"/>
    </location>
</feature>
<evidence type="ECO:0000256" key="4">
    <source>
        <dbReference type="SAM" id="MobiDB-lite"/>
    </source>
</evidence>
<dbReference type="GO" id="GO:0003729">
    <property type="term" value="F:mRNA binding"/>
    <property type="evidence" value="ECO:0007669"/>
    <property type="project" value="TreeGrafter"/>
</dbReference>
<feature type="compositionally biased region" description="Gly residues" evidence="4">
    <location>
        <begin position="602"/>
        <end position="614"/>
    </location>
</feature>
<dbReference type="EMBL" id="JANAVB010043419">
    <property type="protein sequence ID" value="KAJ6792602.1"/>
    <property type="molecule type" value="Genomic_DNA"/>
</dbReference>
<evidence type="ECO:0000256" key="1">
    <source>
        <dbReference type="ARBA" id="ARBA00004123"/>
    </source>
</evidence>
<feature type="compositionally biased region" description="Basic and acidic residues" evidence="4">
    <location>
        <begin position="428"/>
        <end position="457"/>
    </location>
</feature>
<feature type="compositionally biased region" description="Basic and acidic residues" evidence="4">
    <location>
        <begin position="320"/>
        <end position="421"/>
    </location>
</feature>
<accession>A0AAX6DLC2</accession>
<feature type="compositionally biased region" description="Basic and acidic residues" evidence="4">
    <location>
        <begin position="158"/>
        <end position="249"/>
    </location>
</feature>
<proteinExistence type="inferred from homology"/>
<feature type="region of interest" description="Disordered" evidence="4">
    <location>
        <begin position="1067"/>
        <end position="1139"/>
    </location>
</feature>
<reference evidence="5" key="1">
    <citation type="journal article" date="2023" name="GigaByte">
        <title>Genome assembly of the bearded iris, Iris pallida Lam.</title>
        <authorList>
            <person name="Bruccoleri R.E."/>
            <person name="Oakeley E.J."/>
            <person name="Faust A.M.E."/>
            <person name="Altorfer M."/>
            <person name="Dessus-Babus S."/>
            <person name="Burckhardt D."/>
            <person name="Oertli M."/>
            <person name="Naumann U."/>
            <person name="Petersen F."/>
            <person name="Wong J."/>
        </authorList>
    </citation>
    <scope>NUCLEOTIDE SEQUENCE</scope>
    <source>
        <strain evidence="5">GSM-AAB239-AS_SAM_17_03QT</strain>
    </source>
</reference>
<comment type="subcellular location">
    <subcellularLocation>
        <location evidence="1">Nucleus</location>
    </subcellularLocation>
</comment>
<feature type="compositionally biased region" description="Polar residues" evidence="4">
    <location>
        <begin position="568"/>
        <end position="579"/>
    </location>
</feature>
<dbReference type="AlphaFoldDB" id="A0AAX6DLC2"/>
<comment type="similarity">
    <text evidence="3">Belongs to the MT-A70-like family.</text>
</comment>
<feature type="compositionally biased region" description="Basic and acidic residues" evidence="4">
    <location>
        <begin position="59"/>
        <end position="71"/>
    </location>
</feature>
<keyword evidence="6" id="KW-1185">Reference proteome</keyword>
<dbReference type="Pfam" id="PF05063">
    <property type="entry name" value="MT-A70"/>
    <property type="match status" value="1"/>
</dbReference>
<dbReference type="InterPro" id="IPR045123">
    <property type="entry name" value="METTL14-like"/>
</dbReference>
<dbReference type="PANTHER" id="PTHR13107">
    <property type="entry name" value="N6-ADENOSINE-METHYLTRANSFERASE NON-CATALYTIC SUBUNIT"/>
    <property type="match status" value="1"/>
</dbReference>
<dbReference type="InterPro" id="IPR002052">
    <property type="entry name" value="DNA_methylase_N6_adenine_CS"/>
</dbReference>
<feature type="compositionally biased region" description="Polar residues" evidence="4">
    <location>
        <begin position="588"/>
        <end position="598"/>
    </location>
</feature>
<dbReference type="PANTHER" id="PTHR13107:SF0">
    <property type="entry name" value="N6-ADENOSINE-METHYLTRANSFERASE NON-CATALYTIC SUBUNIT"/>
    <property type="match status" value="1"/>
</dbReference>
<dbReference type="GO" id="GO:0036396">
    <property type="term" value="C:RNA N6-methyladenosine methyltransferase complex"/>
    <property type="evidence" value="ECO:0007669"/>
    <property type="project" value="UniProtKB-ARBA"/>
</dbReference>
<evidence type="ECO:0000313" key="6">
    <source>
        <dbReference type="Proteomes" id="UP001140949"/>
    </source>
</evidence>
<feature type="compositionally biased region" description="Polar residues" evidence="4">
    <location>
        <begin position="539"/>
        <end position="554"/>
    </location>
</feature>
<dbReference type="Proteomes" id="UP001140949">
    <property type="component" value="Unassembled WGS sequence"/>
</dbReference>
<feature type="compositionally biased region" description="Basic and acidic residues" evidence="4">
    <location>
        <begin position="257"/>
        <end position="312"/>
    </location>
</feature>
<reference evidence="5" key="2">
    <citation type="submission" date="2023-04" db="EMBL/GenBank/DDBJ databases">
        <authorList>
            <person name="Bruccoleri R.E."/>
            <person name="Oakeley E.J."/>
            <person name="Faust A.-M."/>
            <person name="Dessus-Babus S."/>
            <person name="Altorfer M."/>
            <person name="Burckhardt D."/>
            <person name="Oertli M."/>
            <person name="Naumann U."/>
            <person name="Petersen F."/>
            <person name="Wong J."/>
        </authorList>
    </citation>
    <scope>NUCLEOTIDE SEQUENCE</scope>
    <source>
        <strain evidence="5">GSM-AAB239-AS_SAM_17_03QT</strain>
        <tissue evidence="5">Leaf</tissue>
    </source>
</reference>
<keyword evidence="2" id="KW-0539">Nucleus</keyword>
<keyword evidence="5" id="KW-0808">Transferase</keyword>
<dbReference type="SUPFAM" id="SSF53335">
    <property type="entry name" value="S-adenosyl-L-methionine-dependent methyltransferases"/>
    <property type="match status" value="1"/>
</dbReference>
<dbReference type="GO" id="GO:0008168">
    <property type="term" value="F:methyltransferase activity"/>
    <property type="evidence" value="ECO:0007669"/>
    <property type="project" value="UniProtKB-KW"/>
</dbReference>
<dbReference type="InterPro" id="IPR029063">
    <property type="entry name" value="SAM-dependent_MTases_sf"/>
</dbReference>
<comment type="caution">
    <text evidence="5">The sequence shown here is derived from an EMBL/GenBank/DDBJ whole genome shotgun (WGS) entry which is preliminary data.</text>
</comment>
<protein>
    <submittedName>
        <fullName evidence="5">Methyltransferase-like protein 1</fullName>
    </submittedName>
</protein>
<feature type="region of interest" description="Disordered" evidence="4">
    <location>
        <begin position="742"/>
        <end position="771"/>
    </location>
</feature>
<sequence>MDGSESSRSHSKRELEERVEARDSSRTEDGEDYDGSDKRKHRSSKSRKHDSKEEAEEQDSGRRKSSGDRSNARRKSGGSSRAGSGDEEDADERSESRFKIPRKSLEERGEMRSSDGYRDRDVQSSQKSKYDEREWGSSRRTSVKPSSGHEGSQVKVKSKAESTLERDAAKGQEDTRYSERNECSKEKDYRRQDQERNSTRRRWDEADASRKESEENSHGDKRISDNNKHGSSRERTTDMKNDSGEDRRRVVGSSGEKGGRLGNKDRRADGERSRGRSDAQDEDNRATHSTREVRDDKESKFRGRLEDVEPISHRYGTKSYGDKGEKHRRDEVESRDRSVNMDEDRHGLLRDRSEREVRPARRSRTPERSGRYCKESDVHDRGFSESDTERSISIKGKERENASYRDDRSSKGKDNREGSKDHWRRGQYRQEPKEGENEFAHNKEWDAQKRGLERADGDQLYGRAGHRKDNRNRHEDAKAIEKSAAIEIRPTKNIDFKREETVPIFPGRRAEAGSQQDFGSGAVSDEEWDYPPEERFQDDGSTMDQSSGRNSFDSQVGKGRGQKGAMNLSRTGSGQSVSSGLHPPYGNNHGSGSFNRSLQQGQKGGRPTRGGRGRLPGRDSQRVGLPPMMGPPFVPLGIPHGPIQPIGPNMTPSPSPAIAPGVFMPSGPLVWPGPHGMDMNMLHVPLNLPSIPPGLAGSQFRPNIATGANPAMFFNQPGPGRGVHPNIASPGFNPMGPIGREMSLDNKPPSGWGQMRNSGPTGKAPSRGEQNDYSQNFVDTGMRPQNFIRELELTSVVEDYPKLRELIQRKDEIVAKAASPPMYYKCDLREHALSPEFFGTKFDVILVDPPWEEYVHRAPGVNDHLEYWTFEEIQNLKIEAIADTPSFIFLWVGDGVGLEQGRQCLKKWGFRRCEDICWVKTNKRNATPGLRHDSHTLFQHSKEHCLMGIKGTVRRSTDGHIIHANIDTDIIIAEEPADGSTKKPDDMYRIIEHFALGKRRLELFGEDHNIRSGWLTVGRGLSSSNFNSEAYIRNFADKDGKVWQGGSGRNPPPEAPHLILTTPEIESLRPKSPPAKSQQQQQQQQSLSSMNAGNSNNRRASGNSPQGHGAASLSGMNQDMMSGMEAPNQVPWGPEGGGGHDGRFYDGYVFNGAPIGQSLGEHNEFDIHRTHNMM</sequence>
<dbReference type="PROSITE" id="PS51143">
    <property type="entry name" value="MT_A70"/>
    <property type="match status" value="1"/>
</dbReference>
<feature type="compositionally biased region" description="Basic and acidic residues" evidence="4">
    <location>
        <begin position="472"/>
        <end position="481"/>
    </location>
</feature>
<dbReference type="InterPro" id="IPR007757">
    <property type="entry name" value="MT-A70-like"/>
</dbReference>
<feature type="compositionally biased region" description="Basic and acidic residues" evidence="4">
    <location>
        <begin position="1"/>
        <end position="28"/>
    </location>
</feature>
<evidence type="ECO:0000256" key="3">
    <source>
        <dbReference type="PROSITE-ProRule" id="PRU00489"/>
    </source>
</evidence>
<feature type="compositionally biased region" description="Low complexity" evidence="4">
    <location>
        <begin position="1077"/>
        <end position="1104"/>
    </location>
</feature>
<gene>
    <name evidence="5" type="ORF">M6B38_238465</name>
</gene>